<organism evidence="7 8">
    <name type="scientific">Granulicella pectinivorans</name>
    <dbReference type="NCBI Taxonomy" id="474950"/>
    <lineage>
        <taxon>Bacteria</taxon>
        <taxon>Pseudomonadati</taxon>
        <taxon>Acidobacteriota</taxon>
        <taxon>Terriglobia</taxon>
        <taxon>Terriglobales</taxon>
        <taxon>Acidobacteriaceae</taxon>
        <taxon>Granulicella</taxon>
    </lineage>
</organism>
<evidence type="ECO:0000256" key="5">
    <source>
        <dbReference type="SAM" id="MobiDB-lite"/>
    </source>
</evidence>
<dbReference type="InterPro" id="IPR034718">
    <property type="entry name" value="RlpA"/>
</dbReference>
<dbReference type="NCBIfam" id="TIGR00413">
    <property type="entry name" value="rlpA"/>
    <property type="match status" value="1"/>
</dbReference>
<dbReference type="STRING" id="474950.SAMN05421771_0891"/>
<keyword evidence="2 3" id="KW-0961">Cell wall biogenesis/degradation</keyword>
<dbReference type="Gene3D" id="2.40.40.10">
    <property type="entry name" value="RlpA-like domain"/>
    <property type="match status" value="1"/>
</dbReference>
<proteinExistence type="inferred from homology"/>
<dbReference type="RefSeq" id="WP_217644077.1">
    <property type="nucleotide sequence ID" value="NZ_FOZL01000001.1"/>
</dbReference>
<dbReference type="InterPro" id="IPR009009">
    <property type="entry name" value="RlpA-like_DPBB"/>
</dbReference>
<protein>
    <recommendedName>
        <fullName evidence="3">Probable endolytic peptidoglycan transglycosylase RlpA</fullName>
        <ecNumber evidence="3">4.2.2.-</ecNumber>
    </recommendedName>
</protein>
<dbReference type="Pfam" id="PF03330">
    <property type="entry name" value="DPBB_1"/>
    <property type="match status" value="1"/>
</dbReference>
<keyword evidence="7" id="KW-0449">Lipoprotein</keyword>
<comment type="similarity">
    <text evidence="3 4">Belongs to the RlpA family.</text>
</comment>
<sequence>MLRYLKMDLIAAVVAVGTFFIPQRAIQMPVTPAVQVVSTPVAQANIVPIAKKTRHPFQMMANLGNASWYGAVLEGHRTASGETFRKEEMTAAHRTLPFGTLVRVVDVKSGKSVVVRINDRGVLFPDRIIDLSSGAAEGLGILRSGVAKVRLEILKKAGDTPAGKTQATTSKTEGSVGGASTTDLPGTETASLVAPQ</sequence>
<dbReference type="Proteomes" id="UP000199024">
    <property type="component" value="Unassembled WGS sequence"/>
</dbReference>
<dbReference type="EMBL" id="FOZL01000001">
    <property type="protein sequence ID" value="SFS04285.1"/>
    <property type="molecule type" value="Genomic_DNA"/>
</dbReference>
<feature type="domain" description="RlpA-like protein double-psi beta-barrel" evidence="6">
    <location>
        <begin position="64"/>
        <end position="150"/>
    </location>
</feature>
<dbReference type="AlphaFoldDB" id="A0A1I6LLD3"/>
<dbReference type="GO" id="GO:0071555">
    <property type="term" value="P:cell wall organization"/>
    <property type="evidence" value="ECO:0007669"/>
    <property type="project" value="UniProtKB-KW"/>
</dbReference>
<dbReference type="PANTHER" id="PTHR34183:SF8">
    <property type="entry name" value="ENDOLYTIC PEPTIDOGLYCAN TRANSGLYCOSYLASE RLPA-RELATED"/>
    <property type="match status" value="1"/>
</dbReference>
<evidence type="ECO:0000256" key="3">
    <source>
        <dbReference type="HAMAP-Rule" id="MF_02071"/>
    </source>
</evidence>
<reference evidence="7 8" key="1">
    <citation type="submission" date="2016-10" db="EMBL/GenBank/DDBJ databases">
        <authorList>
            <person name="de Groot N.N."/>
        </authorList>
    </citation>
    <scope>NUCLEOTIDE SEQUENCE [LARGE SCALE GENOMIC DNA]</scope>
    <source>
        <strain evidence="7 8">DSM 21001</strain>
    </source>
</reference>
<accession>A0A1I6LLD3</accession>
<dbReference type="HAMAP" id="MF_02071">
    <property type="entry name" value="RlpA"/>
    <property type="match status" value="1"/>
</dbReference>
<name>A0A1I6LLD3_9BACT</name>
<feature type="compositionally biased region" description="Polar residues" evidence="5">
    <location>
        <begin position="163"/>
        <end position="190"/>
    </location>
</feature>
<evidence type="ECO:0000256" key="1">
    <source>
        <dbReference type="ARBA" id="ARBA00023239"/>
    </source>
</evidence>
<keyword evidence="8" id="KW-1185">Reference proteome</keyword>
<comment type="function">
    <text evidence="3">Lytic transglycosylase with a strong preference for naked glycan strands that lack stem peptides.</text>
</comment>
<dbReference type="GO" id="GO:0000270">
    <property type="term" value="P:peptidoglycan metabolic process"/>
    <property type="evidence" value="ECO:0007669"/>
    <property type="project" value="UniProtKB-UniRule"/>
</dbReference>
<feature type="region of interest" description="Disordered" evidence="5">
    <location>
        <begin position="159"/>
        <end position="196"/>
    </location>
</feature>
<dbReference type="GO" id="GO:0008932">
    <property type="term" value="F:lytic endotransglycosylase activity"/>
    <property type="evidence" value="ECO:0007669"/>
    <property type="project" value="UniProtKB-UniRule"/>
</dbReference>
<dbReference type="SUPFAM" id="SSF50685">
    <property type="entry name" value="Barwin-like endoglucanases"/>
    <property type="match status" value="1"/>
</dbReference>
<dbReference type="PANTHER" id="PTHR34183">
    <property type="entry name" value="ENDOLYTIC PEPTIDOGLYCAN TRANSGLYCOSYLASE RLPA"/>
    <property type="match status" value="1"/>
</dbReference>
<evidence type="ECO:0000256" key="2">
    <source>
        <dbReference type="ARBA" id="ARBA00023316"/>
    </source>
</evidence>
<evidence type="ECO:0000259" key="6">
    <source>
        <dbReference type="Pfam" id="PF03330"/>
    </source>
</evidence>
<keyword evidence="1 3" id="KW-0456">Lyase</keyword>
<dbReference type="InterPro" id="IPR012997">
    <property type="entry name" value="RplA"/>
</dbReference>
<gene>
    <name evidence="3" type="primary">rlpA</name>
    <name evidence="7" type="ORF">SAMN05421771_0891</name>
</gene>
<dbReference type="InterPro" id="IPR036908">
    <property type="entry name" value="RlpA-like_sf"/>
</dbReference>
<evidence type="ECO:0000313" key="8">
    <source>
        <dbReference type="Proteomes" id="UP000199024"/>
    </source>
</evidence>
<dbReference type="EC" id="4.2.2.-" evidence="3"/>
<dbReference type="CDD" id="cd22268">
    <property type="entry name" value="DPBB_RlpA-like"/>
    <property type="match status" value="1"/>
</dbReference>
<evidence type="ECO:0000313" key="7">
    <source>
        <dbReference type="EMBL" id="SFS04285.1"/>
    </source>
</evidence>
<evidence type="ECO:0000256" key="4">
    <source>
        <dbReference type="RuleBase" id="RU003495"/>
    </source>
</evidence>